<gene>
    <name evidence="2" type="ORF">HLPR_11550</name>
</gene>
<reference evidence="2 3" key="1">
    <citation type="submission" date="2023-08" db="EMBL/GenBank/DDBJ databases">
        <title>Helicovermis profunda gen. nov., sp. nov., a novel mesophilic, fermentative bacterium within the Bacillota from a deep-sea hydrothermal vent chimney.</title>
        <authorList>
            <person name="Miyazaki U."/>
            <person name="Mizutani D."/>
            <person name="Hashimoto Y."/>
            <person name="Tame A."/>
            <person name="Sawayama S."/>
            <person name="Miyazaki J."/>
            <person name="Takai K."/>
            <person name="Nakagawa S."/>
        </authorList>
    </citation>
    <scope>NUCLEOTIDE SEQUENCE [LARGE SCALE GENOMIC DNA]</scope>
    <source>
        <strain evidence="2 3">S502</strain>
    </source>
</reference>
<dbReference type="RefSeq" id="WP_338537129.1">
    <property type="nucleotide sequence ID" value="NZ_AP028654.1"/>
</dbReference>
<dbReference type="KEGG" id="hprf:HLPR_11550"/>
<protein>
    <recommendedName>
        <fullName evidence="1">Phage tail fibre protein N-terminal domain-containing protein</fullName>
    </recommendedName>
</protein>
<dbReference type="Proteomes" id="UP001321786">
    <property type="component" value="Chromosome"/>
</dbReference>
<dbReference type="EMBL" id="AP028654">
    <property type="protein sequence ID" value="BEP28824.1"/>
    <property type="molecule type" value="Genomic_DNA"/>
</dbReference>
<name>A0AAU9E2R3_9FIRM</name>
<proteinExistence type="predicted"/>
<evidence type="ECO:0000259" key="1">
    <source>
        <dbReference type="Pfam" id="PF12571"/>
    </source>
</evidence>
<keyword evidence="3" id="KW-1185">Reference proteome</keyword>
<evidence type="ECO:0000313" key="2">
    <source>
        <dbReference type="EMBL" id="BEP28824.1"/>
    </source>
</evidence>
<dbReference type="AlphaFoldDB" id="A0AAU9E2R3"/>
<organism evidence="2 3">
    <name type="scientific">Helicovermis profundi</name>
    <dbReference type="NCBI Taxonomy" id="3065157"/>
    <lineage>
        <taxon>Bacteria</taxon>
        <taxon>Bacillati</taxon>
        <taxon>Bacillota</taxon>
        <taxon>Clostridia</taxon>
        <taxon>Helicovermis</taxon>
    </lineage>
</organism>
<accession>A0AAU9E2R3</accession>
<sequence>MASFNSTVITSAGHSLMAKIMAGIATPTFTQVKVSDTDYSEHTSEELEALTSISDIKQSILVSNVSKVNDASVKVSAVLDNINLLVGYHLKTIGLYATDLDVGEILYSVTTAVIPDWIPPNTGINSTNIMIDLITVVSNASNISIEVDPNAMATVAQINTLKEEFSRVINNNWYADRPAYYGNTKLVQSTKNISAWTSGIGTLSVDKANFKIEDRCIKLDQPNNTSDDLYTTSHSAIAKDFTKLNNGNVSSDDDFINFIFFLSNKNMFTRVRIVLGPNLGTDFFDYSITSGLKDGWNYFHIKKSDFTFTGSPSWENITDTLYSALTTINASGHSVSFEDAILVKADPSGLYPNPFQKNGAAEINPLNSELFIGKEFGNIILRNLDDDTSNFFSYRSIKSYSFNGKKHIFSGRRKLISVNHDYMHLITLRDISNGENITFSIESTRLTAWYATFTKKDDLIDSINLVNGDYIDYSLEFDGNVAEIIINKNGDFGNPYILKVNYSSLVNINEAYIYFGNIMGRTNNLESISAAEIAHAHHSDIAEVAKGLDIQPYFNCNLLNTQLIPDSSPTKILFYGNNNGEESNGIILNEDSYFVIGESGRYNIYMQSIWAQNSTGVRDNKIVINDSTYEYDSKTTENISHFKNPTLLNNVHLKKGDNISFEVYQTSTTSISITGAAAANPATKISIYKVGA</sequence>
<dbReference type="Pfam" id="PF12571">
    <property type="entry name" value="Phage_tail_fib"/>
    <property type="match status" value="1"/>
</dbReference>
<feature type="domain" description="Phage tail fibre protein N-terminal" evidence="1">
    <location>
        <begin position="6"/>
        <end position="152"/>
    </location>
</feature>
<evidence type="ECO:0000313" key="3">
    <source>
        <dbReference type="Proteomes" id="UP001321786"/>
    </source>
</evidence>
<dbReference type="InterPro" id="IPR022225">
    <property type="entry name" value="Phage_tail_fibre_N"/>
</dbReference>